<protein>
    <submittedName>
        <fullName evidence="1">Uncharacterized protein</fullName>
    </submittedName>
</protein>
<organism evidence="1 2">
    <name type="scientific">Thermoproteus sp. AZ2</name>
    <dbReference type="NCBI Taxonomy" id="1609232"/>
    <lineage>
        <taxon>Archaea</taxon>
        <taxon>Thermoproteota</taxon>
        <taxon>Thermoprotei</taxon>
        <taxon>Thermoproteales</taxon>
        <taxon>Thermoproteaceae</taxon>
        <taxon>Thermoproteus</taxon>
    </lineage>
</organism>
<dbReference type="Proteomes" id="UP000033636">
    <property type="component" value="Unassembled WGS sequence"/>
</dbReference>
<name>A0ACC6V1C3_9CREN</name>
<reference evidence="1" key="1">
    <citation type="submission" date="2024-07" db="EMBL/GenBank/DDBJ databases">
        <title>Metagenome and Metagenome-Assembled Genomes of Archaea from a hot spring from the geothermal field of Los Azufres, Mexico.</title>
        <authorList>
            <person name="Marin-Paredes R."/>
            <person name="Martinez-Romero E."/>
            <person name="Servin-Garciduenas L.E."/>
        </authorList>
    </citation>
    <scope>NUCLEOTIDE SEQUENCE</scope>
</reference>
<proteinExistence type="predicted"/>
<accession>A0ACC6V1C3</accession>
<gene>
    <name evidence="1" type="ORF">TU35_005890</name>
</gene>
<evidence type="ECO:0000313" key="2">
    <source>
        <dbReference type="Proteomes" id="UP000033636"/>
    </source>
</evidence>
<comment type="caution">
    <text evidence="1">The sequence shown here is derived from an EMBL/GenBank/DDBJ whole genome shotgun (WGS) entry which is preliminary data.</text>
</comment>
<evidence type="ECO:0000313" key="1">
    <source>
        <dbReference type="EMBL" id="MFB6490761.1"/>
    </source>
</evidence>
<dbReference type="EMBL" id="JZWT02000013">
    <property type="protein sequence ID" value="MFB6490761.1"/>
    <property type="molecule type" value="Genomic_DNA"/>
</dbReference>
<sequence>MDGPISPYLAKAEGLIIGVSKDPVAARYGPAVGGDAGRWFAEVASVASELYAAELLLKGEPPGAMLKPARVGPFLGTYVRGDSVFYVEFPPYVPEEVIASFFGRGYPIKLRLAHKYAKISGKYLETVKTIFPRFLEGVPNKYRDFL</sequence>